<feature type="compositionally biased region" description="Low complexity" evidence="1">
    <location>
        <begin position="47"/>
        <end position="56"/>
    </location>
</feature>
<accession>A0AAV7KW89</accession>
<dbReference type="AlphaFoldDB" id="A0AAV7KW89"/>
<reference evidence="2" key="1">
    <citation type="journal article" date="2022" name="bioRxiv">
        <title>Sequencing and chromosome-scale assembly of the giantPleurodeles waltlgenome.</title>
        <authorList>
            <person name="Brown T."/>
            <person name="Elewa A."/>
            <person name="Iarovenko S."/>
            <person name="Subramanian E."/>
            <person name="Araus A.J."/>
            <person name="Petzold A."/>
            <person name="Susuki M."/>
            <person name="Suzuki K.-i.T."/>
            <person name="Hayashi T."/>
            <person name="Toyoda A."/>
            <person name="Oliveira C."/>
            <person name="Osipova E."/>
            <person name="Leigh N.D."/>
            <person name="Simon A."/>
            <person name="Yun M.H."/>
        </authorList>
    </citation>
    <scope>NUCLEOTIDE SEQUENCE</scope>
    <source>
        <strain evidence="2">20211129_DDA</strain>
        <tissue evidence="2">Liver</tissue>
    </source>
</reference>
<dbReference type="EMBL" id="JANPWB010000016">
    <property type="protein sequence ID" value="KAJ1083168.1"/>
    <property type="molecule type" value="Genomic_DNA"/>
</dbReference>
<protein>
    <submittedName>
        <fullName evidence="2">Uncharacterized protein</fullName>
    </submittedName>
</protein>
<gene>
    <name evidence="2" type="ORF">NDU88_003328</name>
</gene>
<dbReference type="Proteomes" id="UP001066276">
    <property type="component" value="Chromosome 12"/>
</dbReference>
<evidence type="ECO:0000313" key="3">
    <source>
        <dbReference type="Proteomes" id="UP001066276"/>
    </source>
</evidence>
<feature type="region of interest" description="Disordered" evidence="1">
    <location>
        <begin position="34"/>
        <end position="56"/>
    </location>
</feature>
<proteinExistence type="predicted"/>
<evidence type="ECO:0000256" key="1">
    <source>
        <dbReference type="SAM" id="MobiDB-lite"/>
    </source>
</evidence>
<name>A0AAV7KW89_PLEWA</name>
<comment type="caution">
    <text evidence="2">The sequence shown here is derived from an EMBL/GenBank/DDBJ whole genome shotgun (WGS) entry which is preliminary data.</text>
</comment>
<keyword evidence="3" id="KW-1185">Reference proteome</keyword>
<sequence length="126" mass="14023">MLWLARVSYAAGECLEWNVGTDWGRQLEYGRTGGVAYDSQPRPPRDPQSSSSLLTNNHSTEILIRLTSSQSIHMDFGVRLSTLVSYFGVLLCSCCVRRCSIVGFICVRVPFLALHCRTTASMVMSE</sequence>
<evidence type="ECO:0000313" key="2">
    <source>
        <dbReference type="EMBL" id="KAJ1083168.1"/>
    </source>
</evidence>
<organism evidence="2 3">
    <name type="scientific">Pleurodeles waltl</name>
    <name type="common">Iberian ribbed newt</name>
    <dbReference type="NCBI Taxonomy" id="8319"/>
    <lineage>
        <taxon>Eukaryota</taxon>
        <taxon>Metazoa</taxon>
        <taxon>Chordata</taxon>
        <taxon>Craniata</taxon>
        <taxon>Vertebrata</taxon>
        <taxon>Euteleostomi</taxon>
        <taxon>Amphibia</taxon>
        <taxon>Batrachia</taxon>
        <taxon>Caudata</taxon>
        <taxon>Salamandroidea</taxon>
        <taxon>Salamandridae</taxon>
        <taxon>Pleurodelinae</taxon>
        <taxon>Pleurodeles</taxon>
    </lineage>
</organism>